<dbReference type="EMBL" id="CP025536">
    <property type="protein sequence ID" value="AUW96715.1"/>
    <property type="molecule type" value="Genomic_DNA"/>
</dbReference>
<dbReference type="KEGG" id="splr:C0J00_06120"/>
<dbReference type="AlphaFoldDB" id="A0A2L0D4I0"/>
<reference evidence="1 2" key="2">
    <citation type="submission" date="2018-02" db="EMBL/GenBank/DDBJ databases">
        <title>Whole genome sequencing analysis of Streptococcus pluranimalium isolated from cattle infected mastitis in China.</title>
        <authorList>
            <person name="Zhang J.-R."/>
            <person name="Hu G.-Z."/>
        </authorList>
    </citation>
    <scope>NUCLEOTIDE SEQUENCE [LARGE SCALE GENOMIC DNA]</scope>
    <source>
        <strain evidence="1 2">TH11417</strain>
    </source>
</reference>
<gene>
    <name evidence="1" type="ORF">C0J00_06120</name>
</gene>
<reference evidence="1 2" key="1">
    <citation type="submission" date="2017-12" db="EMBL/GenBank/DDBJ databases">
        <authorList>
            <person name="Hurst M.R.H."/>
        </authorList>
    </citation>
    <scope>NUCLEOTIDE SEQUENCE [LARGE SCALE GENOMIC DNA]</scope>
    <source>
        <strain evidence="1 2">TH11417</strain>
    </source>
</reference>
<dbReference type="RefSeq" id="WP_104968042.1">
    <property type="nucleotide sequence ID" value="NZ_CP025536.1"/>
</dbReference>
<dbReference type="Proteomes" id="UP000238956">
    <property type="component" value="Chromosome"/>
</dbReference>
<keyword evidence="2" id="KW-1185">Reference proteome</keyword>
<sequence length="109" mass="12303">MFKNLFQKPVAIEPTFYENGSETLGVFPIRDSDDKILLPKYPENLYQVDGRQVTEFRILAITSDEESVIADLPFREGLGQLSSKVAKETDSQIVISPISRSELHQLFVG</sequence>
<dbReference type="OrthoDB" id="2222019at2"/>
<protein>
    <submittedName>
        <fullName evidence="1">Uncharacterized protein</fullName>
    </submittedName>
</protein>
<name>A0A2L0D4I0_9STRE</name>
<organism evidence="1 2">
    <name type="scientific">Streptococcus pluranimalium</name>
    <dbReference type="NCBI Taxonomy" id="82348"/>
    <lineage>
        <taxon>Bacteria</taxon>
        <taxon>Bacillati</taxon>
        <taxon>Bacillota</taxon>
        <taxon>Bacilli</taxon>
        <taxon>Lactobacillales</taxon>
        <taxon>Streptococcaceae</taxon>
        <taxon>Streptococcus</taxon>
    </lineage>
</organism>
<accession>A0A2L0D4I0</accession>
<dbReference type="GeneID" id="98393486"/>
<evidence type="ECO:0000313" key="1">
    <source>
        <dbReference type="EMBL" id="AUW96715.1"/>
    </source>
</evidence>
<evidence type="ECO:0000313" key="2">
    <source>
        <dbReference type="Proteomes" id="UP000238956"/>
    </source>
</evidence>
<proteinExistence type="predicted"/>